<dbReference type="AlphaFoldDB" id="D8MAF0"/>
<dbReference type="Pfam" id="PF00995">
    <property type="entry name" value="Sec1"/>
    <property type="match status" value="1"/>
</dbReference>
<dbReference type="Gene3D" id="3.40.50.1910">
    <property type="match status" value="1"/>
</dbReference>
<dbReference type="OMA" id="DISRRMY"/>
<accession>D8MAF0</accession>
<evidence type="ECO:0000313" key="3">
    <source>
        <dbReference type="Proteomes" id="UP000008312"/>
    </source>
</evidence>
<sequence length="198" mass="22341">MGRWKVLILDDFTKQQITPLFHNSDLRKNGVTLHLQINDKREPIKGVPAVYYVEPTEENIRRIVKDCAVPIYEINYVNFSSSLSRELMTLFAQLSVENNCSQRINRVYDCYIGGIALEPTLFTFQKHHIFSLINNPQSDESEIEAVVGQQIPQELLSLVISMAAVPTIRCSNGGAASMIASTLSALIRDQLVRFGVRD</sequence>
<dbReference type="RefSeq" id="XP_012899087.1">
    <property type="nucleotide sequence ID" value="XM_013043633.1"/>
</dbReference>
<evidence type="ECO:0000256" key="1">
    <source>
        <dbReference type="ARBA" id="ARBA00009884"/>
    </source>
</evidence>
<dbReference type="EMBL" id="FN668689">
    <property type="protein sequence ID" value="CBK25039.2"/>
    <property type="molecule type" value="Genomic_DNA"/>
</dbReference>
<dbReference type="GeneID" id="24921690"/>
<dbReference type="PANTHER" id="PTHR11679">
    <property type="entry name" value="VESICLE PROTEIN SORTING-ASSOCIATED"/>
    <property type="match status" value="1"/>
</dbReference>
<comment type="similarity">
    <text evidence="1">Belongs to the STXBP/unc-18/SEC1 family.</text>
</comment>
<dbReference type="InterPro" id="IPR043154">
    <property type="entry name" value="Sec-1-like_dom1"/>
</dbReference>
<dbReference type="SUPFAM" id="SSF56815">
    <property type="entry name" value="Sec1/munc18-like (SM) proteins"/>
    <property type="match status" value="1"/>
</dbReference>
<dbReference type="InterPro" id="IPR001619">
    <property type="entry name" value="Sec1-like"/>
</dbReference>
<dbReference type="GO" id="GO:0016192">
    <property type="term" value="P:vesicle-mediated transport"/>
    <property type="evidence" value="ECO:0007669"/>
    <property type="project" value="InterPro"/>
</dbReference>
<dbReference type="InParanoid" id="D8MAF0"/>
<organism evidence="2">
    <name type="scientific">Blastocystis hominis</name>
    <dbReference type="NCBI Taxonomy" id="12968"/>
    <lineage>
        <taxon>Eukaryota</taxon>
        <taxon>Sar</taxon>
        <taxon>Stramenopiles</taxon>
        <taxon>Bigyra</taxon>
        <taxon>Opalozoa</taxon>
        <taxon>Opalinata</taxon>
        <taxon>Blastocystidae</taxon>
        <taxon>Blastocystis</taxon>
    </lineage>
</organism>
<proteinExistence type="inferred from homology"/>
<dbReference type="InterPro" id="IPR036045">
    <property type="entry name" value="Sec1-like_sf"/>
</dbReference>
<evidence type="ECO:0000313" key="2">
    <source>
        <dbReference type="EMBL" id="CBK25039.2"/>
    </source>
</evidence>
<dbReference type="OrthoDB" id="10251230at2759"/>
<gene>
    <name evidence="2" type="ORF">GSBLH_T00004680001</name>
</gene>
<keyword evidence="3" id="KW-1185">Reference proteome</keyword>
<reference evidence="2" key="1">
    <citation type="submission" date="2010-02" db="EMBL/GenBank/DDBJ databases">
        <title>Sequencing and annotation of the Blastocystis hominis genome.</title>
        <authorList>
            <person name="Wincker P."/>
        </authorList>
    </citation>
    <scope>NUCLEOTIDE SEQUENCE</scope>
    <source>
        <strain evidence="2">Singapore isolate B</strain>
    </source>
</reference>
<dbReference type="InterPro" id="IPR027482">
    <property type="entry name" value="Sec1-like_dom2"/>
</dbReference>
<dbReference type="Gene3D" id="3.40.50.2060">
    <property type="match status" value="1"/>
</dbReference>
<dbReference type="Proteomes" id="UP000008312">
    <property type="component" value="Unassembled WGS sequence"/>
</dbReference>
<name>D8MAF0_BLAHO</name>
<protein>
    <submittedName>
        <fullName evidence="2">Uncharacterized protein</fullName>
    </submittedName>
</protein>